<evidence type="ECO:0000313" key="4">
    <source>
        <dbReference type="Proteomes" id="UP000265663"/>
    </source>
</evidence>
<feature type="transmembrane region" description="Helical" evidence="1">
    <location>
        <begin position="6"/>
        <end position="25"/>
    </location>
</feature>
<feature type="transmembrane region" description="Helical" evidence="1">
    <location>
        <begin position="149"/>
        <end position="168"/>
    </location>
</feature>
<name>A0A3M7M005_9PLEO</name>
<gene>
    <name evidence="3" type="ORF">GMOD_00003863</name>
</gene>
<feature type="transmembrane region" description="Helical" evidence="1">
    <location>
        <begin position="69"/>
        <end position="89"/>
    </location>
</feature>
<feature type="transmembrane region" description="Helical" evidence="1">
    <location>
        <begin position="216"/>
        <end position="242"/>
    </location>
</feature>
<dbReference type="PANTHER" id="PTHR42109:SF2">
    <property type="entry name" value="INTEGRAL MEMBRANE PROTEIN"/>
    <property type="match status" value="1"/>
</dbReference>
<evidence type="ECO:0000256" key="1">
    <source>
        <dbReference type="SAM" id="Phobius"/>
    </source>
</evidence>
<dbReference type="InterPro" id="IPR056119">
    <property type="entry name" value="DUF7702"/>
</dbReference>
<dbReference type="OrthoDB" id="2560628at2759"/>
<dbReference type="AlphaFoldDB" id="A0A3M7M005"/>
<dbReference type="Proteomes" id="UP000265663">
    <property type="component" value="Unassembled WGS sequence"/>
</dbReference>
<accession>A0A3M7M005</accession>
<proteinExistence type="predicted"/>
<dbReference type="PANTHER" id="PTHR42109">
    <property type="entry name" value="UNPLACED GENOMIC SCAFFOLD UM_SCAF_CONTIG_1.265, WHOLE GENOME SHOTGUN SEQUENCE"/>
    <property type="match status" value="1"/>
</dbReference>
<keyword evidence="1" id="KW-0472">Membrane</keyword>
<sequence>MHARDIVAAIELAVYIPAAILAVIICVRHGFNRSSGWVYTLILCIVRTTGACCQFLSRQNHSNGLIEAKIIIESVGLSPLLLATLGLLSRFYSVDFINAKTSPTFTTKHFRMLQLLITIGLILSIVGGTSGTVQPDGTVQVAKTSKAGIALYIVAYVGIVFVYVISVPRTSVVPNQERRVPVAIVLALPFVLSRLIYSACSVFLHSHLFNIVTGNVAVRVATAIIEEFIVVAIYIALGFLVIKLDANAQGPIAGREWKDKKSRGRKRPARHFMGALEQQRM</sequence>
<keyword evidence="1" id="KW-1133">Transmembrane helix</keyword>
<dbReference type="EMBL" id="KE747814">
    <property type="protein sequence ID" value="RMZ67825.1"/>
    <property type="molecule type" value="Genomic_DNA"/>
</dbReference>
<feature type="transmembrane region" description="Helical" evidence="1">
    <location>
        <begin position="180"/>
        <end position="204"/>
    </location>
</feature>
<feature type="transmembrane region" description="Helical" evidence="1">
    <location>
        <begin position="110"/>
        <end position="129"/>
    </location>
</feature>
<reference evidence="3 4" key="1">
    <citation type="journal article" date="2014" name="PLoS ONE">
        <title>De novo Genome Assembly of the Fungal Plant Pathogen Pyrenophora semeniperda.</title>
        <authorList>
            <person name="Soliai M.M."/>
            <person name="Meyer S.E."/>
            <person name="Udall J.A."/>
            <person name="Elzinga D.E."/>
            <person name="Hermansen R.A."/>
            <person name="Bodily P.M."/>
            <person name="Hart A.A."/>
            <person name="Coleman C.E."/>
        </authorList>
    </citation>
    <scope>NUCLEOTIDE SEQUENCE [LARGE SCALE GENOMIC DNA]</scope>
    <source>
        <strain evidence="3 4">CCB06</strain>
        <tissue evidence="3">Mycelium</tissue>
    </source>
</reference>
<keyword evidence="4" id="KW-1185">Reference proteome</keyword>
<evidence type="ECO:0000313" key="3">
    <source>
        <dbReference type="EMBL" id="RMZ67825.1"/>
    </source>
</evidence>
<dbReference type="Pfam" id="PF24800">
    <property type="entry name" value="DUF7702"/>
    <property type="match status" value="1"/>
</dbReference>
<feature type="domain" description="DUF7702" evidence="2">
    <location>
        <begin position="2"/>
        <end position="241"/>
    </location>
</feature>
<evidence type="ECO:0000259" key="2">
    <source>
        <dbReference type="Pfam" id="PF24800"/>
    </source>
</evidence>
<organism evidence="3 4">
    <name type="scientific">Pyrenophora seminiperda CCB06</name>
    <dbReference type="NCBI Taxonomy" id="1302712"/>
    <lineage>
        <taxon>Eukaryota</taxon>
        <taxon>Fungi</taxon>
        <taxon>Dikarya</taxon>
        <taxon>Ascomycota</taxon>
        <taxon>Pezizomycotina</taxon>
        <taxon>Dothideomycetes</taxon>
        <taxon>Pleosporomycetidae</taxon>
        <taxon>Pleosporales</taxon>
        <taxon>Pleosporineae</taxon>
        <taxon>Pleosporaceae</taxon>
        <taxon>Pyrenophora</taxon>
    </lineage>
</organism>
<keyword evidence="1" id="KW-0812">Transmembrane</keyword>
<protein>
    <submittedName>
        <fullName evidence="3">Inhibitor of apoptosis-promoting bax1 domain-containing</fullName>
    </submittedName>
</protein>